<dbReference type="EMBL" id="MIGC01002695">
    <property type="protein sequence ID" value="PHJ20572.1"/>
    <property type="molecule type" value="Genomic_DNA"/>
</dbReference>
<dbReference type="RefSeq" id="XP_067922259.1">
    <property type="nucleotide sequence ID" value="XM_068065762.1"/>
</dbReference>
<dbReference type="Proteomes" id="UP000221165">
    <property type="component" value="Unassembled WGS sequence"/>
</dbReference>
<dbReference type="InterPro" id="IPR011701">
    <property type="entry name" value="MFS"/>
</dbReference>
<keyword evidence="3 8" id="KW-0812">Transmembrane</keyword>
<feature type="domain" description="Major facilitator superfamily (MFS) profile" evidence="9">
    <location>
        <begin position="52"/>
        <end position="483"/>
    </location>
</feature>
<feature type="transmembrane region" description="Helical" evidence="8">
    <location>
        <begin position="177"/>
        <end position="201"/>
    </location>
</feature>
<sequence length="563" mass="60367">MASEPFIDYKPSQAGLPPLPASPSQSSAEDEPLYPSKRKLKKERAKALKAKSLLMVNASAALDGCDDQLLPATFRALERDLNFHPSLLGYITLAQTMCLSLLCPLWGYLSDRHSRKWLLAFGTFAWGLTTTLLGLVSEFWQVTSLRALNGVFLGSVGPVSQSILADTAASKSLGFSFGLIQLCSCIGRLIGGVVTTSVALLDVGKLRGWRVCFFCVGGASILLGLLIAVFLEEIPRGRSRKRAKVDESGGTGGPAISDTAEPEQDWFTFFKSVFSQSLATRSIVIILAEGLLGTVPWSAFSFNTMFFQYCAMSDLEAAVLTGSLLIGAAAGGVLGGLLGDHLFHWSRGHGRPLVGQVAMLCRIPLLVLAYVVVPKEAEYFYAFFIIALLVGLTSMSGVAVNRPILSDVVRPDHKGTVFAITVALEGSSAAILGAPLVGFLAESAFGYQRTSLLVKDMPVALRLGNANALARSLFLLTVIPWSISFVLYSLLHFTYENDQIELARIVRDEYEKNEDEDEEGETTTIGEGVMNAAAVGPPLAYPRGGEGRDGANPSYSSPDSDTA</sequence>
<evidence type="ECO:0000259" key="9">
    <source>
        <dbReference type="PROSITE" id="PS50850"/>
    </source>
</evidence>
<dbReference type="GO" id="GO:0016020">
    <property type="term" value="C:membrane"/>
    <property type="evidence" value="ECO:0007669"/>
    <property type="project" value="UniProtKB-SubCell"/>
</dbReference>
<keyword evidence="11" id="KW-1185">Reference proteome</keyword>
<dbReference type="InterPro" id="IPR020846">
    <property type="entry name" value="MFS_dom"/>
</dbReference>
<evidence type="ECO:0000256" key="5">
    <source>
        <dbReference type="ARBA" id="ARBA00023136"/>
    </source>
</evidence>
<dbReference type="GO" id="GO:0022857">
    <property type="term" value="F:transmembrane transporter activity"/>
    <property type="evidence" value="ECO:0007669"/>
    <property type="project" value="InterPro"/>
</dbReference>
<dbReference type="SUPFAM" id="SSF103473">
    <property type="entry name" value="MFS general substrate transporter"/>
    <property type="match status" value="1"/>
</dbReference>
<evidence type="ECO:0000313" key="11">
    <source>
        <dbReference type="Proteomes" id="UP000221165"/>
    </source>
</evidence>
<feature type="transmembrane region" description="Helical" evidence="8">
    <location>
        <begin position="207"/>
        <end position="231"/>
    </location>
</feature>
<feature type="transmembrane region" description="Helical" evidence="8">
    <location>
        <begin position="417"/>
        <end position="441"/>
    </location>
</feature>
<feature type="compositionally biased region" description="Low complexity" evidence="7">
    <location>
        <begin position="11"/>
        <end position="27"/>
    </location>
</feature>
<protein>
    <submittedName>
        <fullName evidence="10">Transmembrane domain-containing</fullName>
    </submittedName>
</protein>
<feature type="transmembrane region" description="Helical" evidence="8">
    <location>
        <begin position="468"/>
        <end position="491"/>
    </location>
</feature>
<keyword evidence="2" id="KW-0813">Transport</keyword>
<keyword evidence="5 8" id="KW-0472">Membrane</keyword>
<feature type="compositionally biased region" description="Polar residues" evidence="7">
    <location>
        <begin position="553"/>
        <end position="563"/>
    </location>
</feature>
<feature type="transmembrane region" description="Helical" evidence="8">
    <location>
        <begin position="87"/>
        <end position="109"/>
    </location>
</feature>
<dbReference type="InterPro" id="IPR044770">
    <property type="entry name" value="MFS_spinster-like"/>
</dbReference>
<evidence type="ECO:0000256" key="7">
    <source>
        <dbReference type="SAM" id="MobiDB-lite"/>
    </source>
</evidence>
<dbReference type="OrthoDB" id="440755at2759"/>
<dbReference type="GeneID" id="94428973"/>
<name>A0A2C6KX21_9APIC</name>
<feature type="transmembrane region" description="Helical" evidence="8">
    <location>
        <begin position="351"/>
        <end position="373"/>
    </location>
</feature>
<feature type="region of interest" description="Disordered" evidence="7">
    <location>
        <begin position="511"/>
        <end position="563"/>
    </location>
</feature>
<evidence type="ECO:0000256" key="2">
    <source>
        <dbReference type="ARBA" id="ARBA00022448"/>
    </source>
</evidence>
<reference evidence="10 11" key="1">
    <citation type="journal article" date="2017" name="Int. J. Parasitol.">
        <title>The genome of the protozoan parasite Cystoisospora suis and a reverse vaccinology approach to identify vaccine candidates.</title>
        <authorList>
            <person name="Palmieri N."/>
            <person name="Shrestha A."/>
            <person name="Ruttkowski B."/>
            <person name="Beck T."/>
            <person name="Vogl C."/>
            <person name="Tomley F."/>
            <person name="Blake D.P."/>
            <person name="Joachim A."/>
        </authorList>
    </citation>
    <scope>NUCLEOTIDE SEQUENCE [LARGE SCALE GENOMIC DNA]</scope>
    <source>
        <strain evidence="10 11">Wien I</strain>
    </source>
</reference>
<comment type="subcellular location">
    <subcellularLocation>
        <location evidence="1">Membrane</location>
        <topology evidence="1">Multi-pass membrane protein</topology>
    </subcellularLocation>
</comment>
<evidence type="ECO:0000313" key="10">
    <source>
        <dbReference type="EMBL" id="PHJ20572.1"/>
    </source>
</evidence>
<gene>
    <name evidence="10" type="ORF">CSUI_005590</name>
</gene>
<dbReference type="CDD" id="cd17328">
    <property type="entry name" value="MFS_spinster_like"/>
    <property type="match status" value="1"/>
</dbReference>
<keyword evidence="4 8" id="KW-1133">Transmembrane helix</keyword>
<evidence type="ECO:0000256" key="6">
    <source>
        <dbReference type="ARBA" id="ARBA00024338"/>
    </source>
</evidence>
<evidence type="ECO:0000256" key="4">
    <source>
        <dbReference type="ARBA" id="ARBA00022989"/>
    </source>
</evidence>
<feature type="transmembrane region" description="Helical" evidence="8">
    <location>
        <begin position="147"/>
        <end position="165"/>
    </location>
</feature>
<comment type="caution">
    <text evidence="10">The sequence shown here is derived from an EMBL/GenBank/DDBJ whole genome shotgun (WGS) entry which is preliminary data.</text>
</comment>
<dbReference type="PROSITE" id="PS50850">
    <property type="entry name" value="MFS"/>
    <property type="match status" value="1"/>
</dbReference>
<evidence type="ECO:0000256" key="8">
    <source>
        <dbReference type="SAM" id="Phobius"/>
    </source>
</evidence>
<dbReference type="PANTHER" id="PTHR23505">
    <property type="entry name" value="SPINSTER"/>
    <property type="match status" value="1"/>
</dbReference>
<feature type="region of interest" description="Disordered" evidence="7">
    <location>
        <begin position="1"/>
        <end position="37"/>
    </location>
</feature>
<feature type="transmembrane region" description="Helical" evidence="8">
    <location>
        <begin position="317"/>
        <end position="339"/>
    </location>
</feature>
<dbReference type="VEuPathDB" id="ToxoDB:CSUI_005590"/>
<feature type="transmembrane region" description="Helical" evidence="8">
    <location>
        <begin position="278"/>
        <end position="297"/>
    </location>
</feature>
<comment type="similarity">
    <text evidence="6">Belongs to the major facilitator superfamily. Spinster (TC 2.A.1.49) family.</text>
</comment>
<dbReference type="Gene3D" id="1.20.1250.20">
    <property type="entry name" value="MFS general substrate transporter like domains"/>
    <property type="match status" value="2"/>
</dbReference>
<feature type="transmembrane region" description="Helical" evidence="8">
    <location>
        <begin position="379"/>
        <end position="405"/>
    </location>
</feature>
<feature type="transmembrane region" description="Helical" evidence="8">
    <location>
        <begin position="116"/>
        <end position="135"/>
    </location>
</feature>
<dbReference type="PANTHER" id="PTHR23505:SF52">
    <property type="entry name" value="MAJOR FACILITATOR SUPERFAMILY PROTEIN"/>
    <property type="match status" value="1"/>
</dbReference>
<organism evidence="10 11">
    <name type="scientific">Cystoisospora suis</name>
    <dbReference type="NCBI Taxonomy" id="483139"/>
    <lineage>
        <taxon>Eukaryota</taxon>
        <taxon>Sar</taxon>
        <taxon>Alveolata</taxon>
        <taxon>Apicomplexa</taxon>
        <taxon>Conoidasida</taxon>
        <taxon>Coccidia</taxon>
        <taxon>Eucoccidiorida</taxon>
        <taxon>Eimeriorina</taxon>
        <taxon>Sarcocystidae</taxon>
        <taxon>Cystoisospora</taxon>
    </lineage>
</organism>
<feature type="compositionally biased region" description="Acidic residues" evidence="7">
    <location>
        <begin position="511"/>
        <end position="521"/>
    </location>
</feature>
<proteinExistence type="inferred from homology"/>
<evidence type="ECO:0000256" key="3">
    <source>
        <dbReference type="ARBA" id="ARBA00022692"/>
    </source>
</evidence>
<dbReference type="AlphaFoldDB" id="A0A2C6KX21"/>
<dbReference type="InterPro" id="IPR036259">
    <property type="entry name" value="MFS_trans_sf"/>
</dbReference>
<accession>A0A2C6KX21</accession>
<evidence type="ECO:0000256" key="1">
    <source>
        <dbReference type="ARBA" id="ARBA00004141"/>
    </source>
</evidence>
<dbReference type="Pfam" id="PF07690">
    <property type="entry name" value="MFS_1"/>
    <property type="match status" value="1"/>
</dbReference>